<dbReference type="Pfam" id="PF01753">
    <property type="entry name" value="zf-MYND"/>
    <property type="match status" value="1"/>
</dbReference>
<dbReference type="Proteomes" id="UP001642720">
    <property type="component" value="Unassembled WGS sequence"/>
</dbReference>
<name>A0ABY2HBR5_9HYPO</name>
<evidence type="ECO:0000256" key="4">
    <source>
        <dbReference type="SAM" id="MobiDB-lite"/>
    </source>
</evidence>
<organism evidence="7 8">
    <name type="scientific">Trichoderma ghanense</name>
    <dbReference type="NCBI Taxonomy" id="65468"/>
    <lineage>
        <taxon>Eukaryota</taxon>
        <taxon>Fungi</taxon>
        <taxon>Dikarya</taxon>
        <taxon>Ascomycota</taxon>
        <taxon>Pezizomycotina</taxon>
        <taxon>Sordariomycetes</taxon>
        <taxon>Hypocreomycetidae</taxon>
        <taxon>Hypocreales</taxon>
        <taxon>Hypocreaceae</taxon>
        <taxon>Trichoderma</taxon>
    </lineage>
</organism>
<sequence length="733" mass="82016">MGRRKSRNKRKDRSESEKTQAEPGSEGGSSDTLEAEKPDFLKCAAEWVDGLQCPMPAKIACQKCHLVAYCSQDCKKEHAKAHKASCPPPHVPPSAGIDGAVIPDHPVFDTGVFWGNHAASDILNLAENEGAEYHGPLRLLLLGPFGLRHLIYSVAALPETAYPELSVVICENDLPQLLRTIVSLHVMISGTQGPQTIADIVAHVWYSLKWPQDVYTYVRETVGKDMSFARKTARSYREGGTVFTPGVTFHGDNVQLHAQLEPNVWDAIVDHIYQTPSKNEASARMARETDAMLYGEPLDRVHARMSPPRAAALAKWRQDGMLLPYSGPMESFVKPSPIFFNPDGSQPTGLTNEPLSEWPMEEVLEHAPYPAKGDVYGKMGCYIRGKVLAFLERVRRRGISIRLMACGLTEMVGHLRDDDEQEPPYFDRIEVGHLFEFEPELCFLSCATLLRHADENPQATMLTMCRESVVSAVSPELNKYVAAEKELIFHRGLEPLDAMIPPAQAAGENYSAASLPRHMGLLLFRDWDMFSYHYLNDADRFGGRVPGEEMPQQPKASILKTGYMGVHLKRQNTIVDAWPNRLVHGAGSKPSKEAVMRWMSWSTTKPERWLEWKRTGDVNIQEWLRHVEKIRGPYVLANMKKLYESLLAVDQANCYREEDKGEAGEEVADVNVTNVGMRGEEPDQGANDAGLGLIDWGYPADENRASDEAVTAEEGYCPHLLSIRRPRRWTAGF</sequence>
<dbReference type="RefSeq" id="XP_073561966.1">
    <property type="nucleotide sequence ID" value="XM_073698976.1"/>
</dbReference>
<protein>
    <recommendedName>
        <fullName evidence="9">Suppressor of anucleate metulae protein B</fullName>
    </recommendedName>
</protein>
<evidence type="ECO:0000313" key="7">
    <source>
        <dbReference type="EMBL" id="TFB05765.1"/>
    </source>
</evidence>
<accession>A0ABY2HBR5</accession>
<evidence type="ECO:0000259" key="5">
    <source>
        <dbReference type="Pfam" id="PF01753"/>
    </source>
</evidence>
<proteinExistence type="predicted"/>
<feature type="domain" description="MYND-type" evidence="5">
    <location>
        <begin position="58"/>
        <end position="86"/>
    </location>
</feature>
<evidence type="ECO:0000259" key="6">
    <source>
        <dbReference type="Pfam" id="PF14737"/>
    </source>
</evidence>
<dbReference type="InterPro" id="IPR002893">
    <property type="entry name" value="Znf_MYND"/>
</dbReference>
<evidence type="ECO:0000256" key="1">
    <source>
        <dbReference type="ARBA" id="ARBA00022723"/>
    </source>
</evidence>
<dbReference type="GeneID" id="300573426"/>
<feature type="region of interest" description="Disordered" evidence="4">
    <location>
        <begin position="1"/>
        <end position="33"/>
    </location>
</feature>
<keyword evidence="8" id="KW-1185">Reference proteome</keyword>
<evidence type="ECO:0000256" key="2">
    <source>
        <dbReference type="ARBA" id="ARBA00022771"/>
    </source>
</evidence>
<keyword evidence="3" id="KW-0862">Zinc</keyword>
<dbReference type="EMBL" id="PPTA01000002">
    <property type="protein sequence ID" value="TFB05765.1"/>
    <property type="molecule type" value="Genomic_DNA"/>
</dbReference>
<gene>
    <name evidence="7" type="ORF">CCMA1212_001554</name>
</gene>
<dbReference type="SUPFAM" id="SSF144232">
    <property type="entry name" value="HIT/MYND zinc finger-like"/>
    <property type="match status" value="1"/>
</dbReference>
<dbReference type="Gene3D" id="6.10.140.2220">
    <property type="match status" value="1"/>
</dbReference>
<evidence type="ECO:0000313" key="8">
    <source>
        <dbReference type="Proteomes" id="UP001642720"/>
    </source>
</evidence>
<evidence type="ECO:0000256" key="3">
    <source>
        <dbReference type="ARBA" id="ARBA00022833"/>
    </source>
</evidence>
<reference evidence="7 8" key="1">
    <citation type="submission" date="2018-01" db="EMBL/GenBank/DDBJ databases">
        <title>Genome characterization of the sugarcane-associated fungus Trichoderma ghanense CCMA-1212 and their application in lignocelulose bioconversion.</title>
        <authorList>
            <person name="Steindorff A.S."/>
            <person name="Mendes T.D."/>
            <person name="Vilela E.S.D."/>
            <person name="Rodrigues D.S."/>
            <person name="Formighieri E.F."/>
            <person name="Melo I.S."/>
            <person name="Favaro L.C.L."/>
        </authorList>
    </citation>
    <scope>NUCLEOTIDE SEQUENCE [LARGE SCALE GENOMIC DNA]</scope>
    <source>
        <strain evidence="7 8">CCMA-1212</strain>
    </source>
</reference>
<keyword evidence="1" id="KW-0479">Metal-binding</keyword>
<keyword evidence="2" id="KW-0863">Zinc-finger</keyword>
<feature type="compositionally biased region" description="Basic residues" evidence="4">
    <location>
        <begin position="1"/>
        <end position="11"/>
    </location>
</feature>
<feature type="domain" description="DUF4470" evidence="6">
    <location>
        <begin position="113"/>
        <end position="210"/>
    </location>
</feature>
<comment type="caution">
    <text evidence="7">The sequence shown here is derived from an EMBL/GenBank/DDBJ whole genome shotgun (WGS) entry which is preliminary data.</text>
</comment>
<evidence type="ECO:0008006" key="9">
    <source>
        <dbReference type="Google" id="ProtNLM"/>
    </source>
</evidence>
<dbReference type="Pfam" id="PF14737">
    <property type="entry name" value="DUF4470"/>
    <property type="match status" value="1"/>
</dbReference>
<dbReference type="InterPro" id="IPR027974">
    <property type="entry name" value="DUF4470"/>
</dbReference>